<accession>A0A4Q9N3P4</accession>
<feature type="region of interest" description="Disordered" evidence="1">
    <location>
        <begin position="1"/>
        <end position="43"/>
    </location>
</feature>
<name>A0A4Q9N3P4_9APHY</name>
<sequence>MQRLASRCGRALQVATRPPPPRSTFSHRRGVSERTSSRNGGRLPLASQFLHQLLYLRSNTTANACRAAKVRRQLVAAGCRLEFPSTLRSCPRRPGRATGPHDPTHPHPTPWRRPIRFAARPLLPCPAGKLWSPANAGTAMACGRLPTPRTALARARA</sequence>
<evidence type="ECO:0000256" key="1">
    <source>
        <dbReference type="SAM" id="MobiDB-lite"/>
    </source>
</evidence>
<feature type="region of interest" description="Disordered" evidence="1">
    <location>
        <begin position="90"/>
        <end position="112"/>
    </location>
</feature>
<evidence type="ECO:0000313" key="2">
    <source>
        <dbReference type="EMBL" id="TBU33396.1"/>
    </source>
</evidence>
<proteinExistence type="predicted"/>
<dbReference type="Proteomes" id="UP000292957">
    <property type="component" value="Unassembled WGS sequence"/>
</dbReference>
<reference evidence="2" key="1">
    <citation type="submission" date="2019-01" db="EMBL/GenBank/DDBJ databases">
        <title>Draft genome sequences of three monokaryotic isolates of the white-rot basidiomycete fungus Dichomitus squalens.</title>
        <authorList>
            <consortium name="DOE Joint Genome Institute"/>
            <person name="Lopez S.C."/>
            <person name="Andreopoulos B."/>
            <person name="Pangilinan J."/>
            <person name="Lipzen A."/>
            <person name="Riley R."/>
            <person name="Ahrendt S."/>
            <person name="Ng V."/>
            <person name="Barry K."/>
            <person name="Daum C."/>
            <person name="Grigoriev I.V."/>
            <person name="Hilden K.S."/>
            <person name="Makela M.R."/>
            <person name="de Vries R.P."/>
        </authorList>
    </citation>
    <scope>NUCLEOTIDE SEQUENCE [LARGE SCALE GENOMIC DNA]</scope>
    <source>
        <strain evidence="2">OM18370.1</strain>
    </source>
</reference>
<dbReference type="AlphaFoldDB" id="A0A4Q9N3P4"/>
<organism evidence="2">
    <name type="scientific">Dichomitus squalens</name>
    <dbReference type="NCBI Taxonomy" id="114155"/>
    <lineage>
        <taxon>Eukaryota</taxon>
        <taxon>Fungi</taxon>
        <taxon>Dikarya</taxon>
        <taxon>Basidiomycota</taxon>
        <taxon>Agaricomycotina</taxon>
        <taxon>Agaricomycetes</taxon>
        <taxon>Polyporales</taxon>
        <taxon>Polyporaceae</taxon>
        <taxon>Dichomitus</taxon>
    </lineage>
</organism>
<protein>
    <submittedName>
        <fullName evidence="2">Uncharacterized protein</fullName>
    </submittedName>
</protein>
<dbReference type="EMBL" id="ML143391">
    <property type="protein sequence ID" value="TBU33396.1"/>
    <property type="molecule type" value="Genomic_DNA"/>
</dbReference>
<gene>
    <name evidence="2" type="ORF">BD311DRAFT_434143</name>
</gene>